<evidence type="ECO:0000313" key="1">
    <source>
        <dbReference type="EMBL" id="QEH32277.1"/>
    </source>
</evidence>
<dbReference type="Proteomes" id="UP000324233">
    <property type="component" value="Chromosome"/>
</dbReference>
<dbReference type="EMBL" id="CP042997">
    <property type="protein sequence ID" value="QEH32277.1"/>
    <property type="molecule type" value="Genomic_DNA"/>
</dbReference>
<dbReference type="AlphaFoldDB" id="A0A5B9VWF4"/>
<name>A0A5B9VWF4_9BACT</name>
<accession>A0A5B9VWF4</accession>
<proteinExistence type="predicted"/>
<keyword evidence="2" id="KW-1185">Reference proteome</keyword>
<gene>
    <name evidence="1" type="ORF">OJF2_07460</name>
</gene>
<organism evidence="1 2">
    <name type="scientific">Aquisphaera giovannonii</name>
    <dbReference type="NCBI Taxonomy" id="406548"/>
    <lineage>
        <taxon>Bacteria</taxon>
        <taxon>Pseudomonadati</taxon>
        <taxon>Planctomycetota</taxon>
        <taxon>Planctomycetia</taxon>
        <taxon>Isosphaerales</taxon>
        <taxon>Isosphaeraceae</taxon>
        <taxon>Aquisphaera</taxon>
    </lineage>
</organism>
<evidence type="ECO:0000313" key="2">
    <source>
        <dbReference type="Proteomes" id="UP000324233"/>
    </source>
</evidence>
<dbReference type="RefSeq" id="WP_148591335.1">
    <property type="nucleotide sequence ID" value="NZ_CP042997.1"/>
</dbReference>
<sequence>MTFPSRDCTIHLPAAGTLMTECPGLSEPSIRAISSSYSQLIEAVRCSRLEASLVRSRLYEILEHIESYVPDELGARRRWMSVRTEIIAKLLAHDE</sequence>
<reference evidence="1 2" key="1">
    <citation type="submission" date="2019-08" db="EMBL/GenBank/DDBJ databases">
        <title>Deep-cultivation of Planctomycetes and their phenomic and genomic characterization uncovers novel biology.</title>
        <authorList>
            <person name="Wiegand S."/>
            <person name="Jogler M."/>
            <person name="Boedeker C."/>
            <person name="Pinto D."/>
            <person name="Vollmers J."/>
            <person name="Rivas-Marin E."/>
            <person name="Kohn T."/>
            <person name="Peeters S.H."/>
            <person name="Heuer A."/>
            <person name="Rast P."/>
            <person name="Oberbeckmann S."/>
            <person name="Bunk B."/>
            <person name="Jeske O."/>
            <person name="Meyerdierks A."/>
            <person name="Storesund J.E."/>
            <person name="Kallscheuer N."/>
            <person name="Luecker S."/>
            <person name="Lage O.M."/>
            <person name="Pohl T."/>
            <person name="Merkel B.J."/>
            <person name="Hornburger P."/>
            <person name="Mueller R.-W."/>
            <person name="Bruemmer F."/>
            <person name="Labrenz M."/>
            <person name="Spormann A.M."/>
            <person name="Op den Camp H."/>
            <person name="Overmann J."/>
            <person name="Amann R."/>
            <person name="Jetten M.S.M."/>
            <person name="Mascher T."/>
            <person name="Medema M.H."/>
            <person name="Devos D.P."/>
            <person name="Kaster A.-K."/>
            <person name="Ovreas L."/>
            <person name="Rohde M."/>
            <person name="Galperin M.Y."/>
            <person name="Jogler C."/>
        </authorList>
    </citation>
    <scope>NUCLEOTIDE SEQUENCE [LARGE SCALE GENOMIC DNA]</scope>
    <source>
        <strain evidence="1 2">OJF2</strain>
    </source>
</reference>
<protein>
    <submittedName>
        <fullName evidence="1">Uncharacterized protein</fullName>
    </submittedName>
</protein>
<dbReference type="KEGG" id="agv:OJF2_07460"/>